<feature type="domain" description="RING-type" evidence="2">
    <location>
        <begin position="48"/>
        <end position="96"/>
    </location>
</feature>
<protein>
    <recommendedName>
        <fullName evidence="2">RING-type domain-containing protein</fullName>
    </recommendedName>
</protein>
<sequence length="284" mass="32295">MKHGEGIARLSFPASTKTFVVHTDLLCAQSKFFRRKFQPRRQDIEGECSICHDGLNLDLQEITFCNTCGGNFHLSCINRWRRRSAEGEPAPCPLCRQEWIAHKLDQRTSLPGLCPIDFEIYYDWLYTRRIKPTVDQEEGGEEDSDNEDNGLHGRERAIFDLAKAYKIGTQVEDEHFCTDLVGAIVKLAIGGPAVEGEFLTILYDGYPTPRFKQLMVELYISIITKKGNCNEFVSWDDRRLAKFFQDVAMASLGIYQDGESKRIAHEIKETIRLATGDGMDVEGT</sequence>
<dbReference type="PANTHER" id="PTHR21540:SF0">
    <property type="entry name" value="PHD FAMILY PROTEIN"/>
    <property type="match status" value="1"/>
</dbReference>
<reference evidence="4" key="2">
    <citation type="journal article" date="2013" name="PLoS Genet.">
        <title>Comparative genome structure, secondary metabolite, and effector coding capacity across Cochliobolus pathogens.</title>
        <authorList>
            <person name="Condon B.J."/>
            <person name="Leng Y."/>
            <person name="Wu D."/>
            <person name="Bushley K.E."/>
            <person name="Ohm R.A."/>
            <person name="Otillar R."/>
            <person name="Martin J."/>
            <person name="Schackwitz W."/>
            <person name="Grimwood J."/>
            <person name="MohdZainudin N."/>
            <person name="Xue C."/>
            <person name="Wang R."/>
            <person name="Manning V.A."/>
            <person name="Dhillon B."/>
            <person name="Tu Z.J."/>
            <person name="Steffenson B.J."/>
            <person name="Salamov A."/>
            <person name="Sun H."/>
            <person name="Lowry S."/>
            <person name="LaButti K."/>
            <person name="Han J."/>
            <person name="Copeland A."/>
            <person name="Lindquist E."/>
            <person name="Barry K."/>
            <person name="Schmutz J."/>
            <person name="Baker S.E."/>
            <person name="Ciuffetti L.M."/>
            <person name="Grigoriev I.V."/>
            <person name="Zhong S."/>
            <person name="Turgeon B.G."/>
        </authorList>
    </citation>
    <scope>NUCLEOTIDE SEQUENCE [LARGE SCALE GENOMIC DNA]</scope>
    <source>
        <strain evidence="4">C5 / ATCC 48332 / race O</strain>
    </source>
</reference>
<dbReference type="InterPro" id="IPR039903">
    <property type="entry name" value="Zswim2"/>
</dbReference>
<dbReference type="InterPro" id="IPR001841">
    <property type="entry name" value="Znf_RING"/>
</dbReference>
<dbReference type="GO" id="GO:0008270">
    <property type="term" value="F:zinc ion binding"/>
    <property type="evidence" value="ECO:0007669"/>
    <property type="project" value="UniProtKB-KW"/>
</dbReference>
<name>M2UG29_COCH5</name>
<keyword evidence="1" id="KW-0863">Zinc-finger</keyword>
<dbReference type="AlphaFoldDB" id="M2UG29"/>
<accession>M2UG29</accession>
<evidence type="ECO:0000313" key="3">
    <source>
        <dbReference type="EMBL" id="EMD97394.1"/>
    </source>
</evidence>
<dbReference type="HOGENOM" id="CLU_086448_1_0_1"/>
<gene>
    <name evidence="3" type="ORF">COCHEDRAFT_1025816</name>
</gene>
<evidence type="ECO:0000313" key="4">
    <source>
        <dbReference type="Proteomes" id="UP000016936"/>
    </source>
</evidence>
<dbReference type="OMA" id="INELTFC"/>
<keyword evidence="1" id="KW-0479">Metal-binding</keyword>
<dbReference type="InterPro" id="IPR013083">
    <property type="entry name" value="Znf_RING/FYVE/PHD"/>
</dbReference>
<proteinExistence type="predicted"/>
<dbReference type="Gene3D" id="3.30.40.10">
    <property type="entry name" value="Zinc/RING finger domain, C3HC4 (zinc finger)"/>
    <property type="match status" value="1"/>
</dbReference>
<dbReference type="Pfam" id="PF13639">
    <property type="entry name" value="zf-RING_2"/>
    <property type="match status" value="1"/>
</dbReference>
<keyword evidence="1" id="KW-0862">Zinc</keyword>
<dbReference type="STRING" id="701091.M2UG29"/>
<dbReference type="GO" id="GO:0061630">
    <property type="term" value="F:ubiquitin protein ligase activity"/>
    <property type="evidence" value="ECO:0007669"/>
    <property type="project" value="InterPro"/>
</dbReference>
<evidence type="ECO:0000259" key="2">
    <source>
        <dbReference type="PROSITE" id="PS50089"/>
    </source>
</evidence>
<dbReference type="SUPFAM" id="SSF57850">
    <property type="entry name" value="RING/U-box"/>
    <property type="match status" value="1"/>
</dbReference>
<dbReference type="Proteomes" id="UP000016936">
    <property type="component" value="Unassembled WGS sequence"/>
</dbReference>
<organism evidence="3 4">
    <name type="scientific">Cochliobolus heterostrophus (strain C5 / ATCC 48332 / race O)</name>
    <name type="common">Southern corn leaf blight fungus</name>
    <name type="synonym">Bipolaris maydis</name>
    <dbReference type="NCBI Taxonomy" id="701091"/>
    <lineage>
        <taxon>Eukaryota</taxon>
        <taxon>Fungi</taxon>
        <taxon>Dikarya</taxon>
        <taxon>Ascomycota</taxon>
        <taxon>Pezizomycotina</taxon>
        <taxon>Dothideomycetes</taxon>
        <taxon>Pleosporomycetidae</taxon>
        <taxon>Pleosporales</taxon>
        <taxon>Pleosporineae</taxon>
        <taxon>Pleosporaceae</taxon>
        <taxon>Bipolaris</taxon>
    </lineage>
</organism>
<dbReference type="PANTHER" id="PTHR21540">
    <property type="entry name" value="RING FINGER AND SWIM DOMAIN-CONTAINING PROTEIN 2"/>
    <property type="match status" value="1"/>
</dbReference>
<dbReference type="EMBL" id="KB445569">
    <property type="protein sequence ID" value="EMD97394.1"/>
    <property type="molecule type" value="Genomic_DNA"/>
</dbReference>
<keyword evidence="4" id="KW-1185">Reference proteome</keyword>
<reference evidence="3 4" key="1">
    <citation type="journal article" date="2012" name="PLoS Pathog.">
        <title>Diverse lifestyles and strategies of plant pathogenesis encoded in the genomes of eighteen Dothideomycetes fungi.</title>
        <authorList>
            <person name="Ohm R.A."/>
            <person name="Feau N."/>
            <person name="Henrissat B."/>
            <person name="Schoch C.L."/>
            <person name="Horwitz B.A."/>
            <person name="Barry K.W."/>
            <person name="Condon B.J."/>
            <person name="Copeland A.C."/>
            <person name="Dhillon B."/>
            <person name="Glaser F."/>
            <person name="Hesse C.N."/>
            <person name="Kosti I."/>
            <person name="LaButti K."/>
            <person name="Lindquist E.A."/>
            <person name="Lucas S."/>
            <person name="Salamov A.A."/>
            <person name="Bradshaw R.E."/>
            <person name="Ciuffetti L."/>
            <person name="Hamelin R.C."/>
            <person name="Kema G.H.J."/>
            <person name="Lawrence C."/>
            <person name="Scott J.A."/>
            <person name="Spatafora J.W."/>
            <person name="Turgeon B.G."/>
            <person name="de Wit P.J.G.M."/>
            <person name="Zhong S."/>
            <person name="Goodwin S.B."/>
            <person name="Grigoriev I.V."/>
        </authorList>
    </citation>
    <scope>NUCLEOTIDE SEQUENCE [LARGE SCALE GENOMIC DNA]</scope>
    <source>
        <strain evidence="4">C5 / ATCC 48332 / race O</strain>
    </source>
</reference>
<dbReference type="OrthoDB" id="3693478at2759"/>
<evidence type="ECO:0000256" key="1">
    <source>
        <dbReference type="PROSITE-ProRule" id="PRU00175"/>
    </source>
</evidence>
<dbReference type="PROSITE" id="PS50089">
    <property type="entry name" value="ZF_RING_2"/>
    <property type="match status" value="1"/>
</dbReference>